<organism evidence="4 5">
    <name type="scientific">Babesia divergens</name>
    <dbReference type="NCBI Taxonomy" id="32595"/>
    <lineage>
        <taxon>Eukaryota</taxon>
        <taxon>Sar</taxon>
        <taxon>Alveolata</taxon>
        <taxon>Apicomplexa</taxon>
        <taxon>Aconoidasida</taxon>
        <taxon>Piroplasmida</taxon>
        <taxon>Babesiidae</taxon>
        <taxon>Babesia</taxon>
    </lineage>
</organism>
<feature type="signal peptide" evidence="2">
    <location>
        <begin position="1"/>
        <end position="18"/>
    </location>
</feature>
<dbReference type="EMBL" id="JAHBMH010000078">
    <property type="protein sequence ID" value="KAK1932156.1"/>
    <property type="molecule type" value="Genomic_DNA"/>
</dbReference>
<evidence type="ECO:0000259" key="3">
    <source>
        <dbReference type="Pfam" id="PF11641"/>
    </source>
</evidence>
<feature type="compositionally biased region" description="Basic and acidic residues" evidence="1">
    <location>
        <begin position="37"/>
        <end position="61"/>
    </location>
</feature>
<evidence type="ECO:0000256" key="2">
    <source>
        <dbReference type="SAM" id="SignalP"/>
    </source>
</evidence>
<dbReference type="InterPro" id="IPR038272">
    <property type="entry name" value="Bd37_core_sf"/>
</dbReference>
<keyword evidence="2" id="KW-0732">Signal</keyword>
<accession>A0AAD9G5E5</accession>
<evidence type="ECO:0000256" key="1">
    <source>
        <dbReference type="SAM" id="MobiDB-lite"/>
    </source>
</evidence>
<feature type="chain" id="PRO_5042024083" description="Bd37 core domain-containing protein" evidence="2">
    <location>
        <begin position="19"/>
        <end position="221"/>
    </location>
</feature>
<feature type="compositionally biased region" description="Polar residues" evidence="1">
    <location>
        <begin position="63"/>
        <end position="87"/>
    </location>
</feature>
<evidence type="ECO:0000313" key="5">
    <source>
        <dbReference type="Proteomes" id="UP001195914"/>
    </source>
</evidence>
<gene>
    <name evidence="4" type="ORF">X943_003336</name>
</gene>
<keyword evidence="5" id="KW-1185">Reference proteome</keyword>
<proteinExistence type="predicted"/>
<protein>
    <recommendedName>
        <fullName evidence="3">Bd37 core domain-containing protein</fullName>
    </recommendedName>
</protein>
<name>A0AAD9G5E5_BABDI</name>
<dbReference type="Pfam" id="PF11641">
    <property type="entry name" value="Antigen_Bd37"/>
    <property type="match status" value="1"/>
</dbReference>
<dbReference type="Proteomes" id="UP001195914">
    <property type="component" value="Unassembled WGS sequence"/>
</dbReference>
<reference evidence="4" key="1">
    <citation type="journal article" date="2014" name="Nucleic Acids Res.">
        <title>The evolutionary dynamics of variant antigen genes in Babesia reveal a history of genomic innovation underlying host-parasite interaction.</title>
        <authorList>
            <person name="Jackson A.P."/>
            <person name="Otto T.D."/>
            <person name="Darby A."/>
            <person name="Ramaprasad A."/>
            <person name="Xia D."/>
            <person name="Echaide I.E."/>
            <person name="Farber M."/>
            <person name="Gahlot S."/>
            <person name="Gamble J."/>
            <person name="Gupta D."/>
            <person name="Gupta Y."/>
            <person name="Jackson L."/>
            <person name="Malandrin L."/>
            <person name="Malas T.B."/>
            <person name="Moussa E."/>
            <person name="Nair M."/>
            <person name="Reid A.J."/>
            <person name="Sanders M."/>
            <person name="Sharma J."/>
            <person name="Tracey A."/>
            <person name="Quail M.A."/>
            <person name="Weir W."/>
            <person name="Wastling J.M."/>
            <person name="Hall N."/>
            <person name="Willadsen P."/>
            <person name="Lingelbach K."/>
            <person name="Shiels B."/>
            <person name="Tait A."/>
            <person name="Berriman M."/>
            <person name="Allred D.R."/>
            <person name="Pain A."/>
        </authorList>
    </citation>
    <scope>NUCLEOTIDE SEQUENCE</scope>
    <source>
        <strain evidence="4">1802A</strain>
    </source>
</reference>
<feature type="domain" description="Bd37 core" evidence="3">
    <location>
        <begin position="92"/>
        <end position="196"/>
    </location>
</feature>
<reference evidence="4" key="2">
    <citation type="submission" date="2021-05" db="EMBL/GenBank/DDBJ databases">
        <authorList>
            <person name="Pain A."/>
        </authorList>
    </citation>
    <scope>NUCLEOTIDE SEQUENCE</scope>
    <source>
        <strain evidence="4">1802A</strain>
    </source>
</reference>
<dbReference type="AlphaFoldDB" id="A0AAD9G5E5"/>
<sequence>MKLLGILRASALCLLVSAFHGQPVSCGLFKSNKKSKKDSNAKVSENLKESPVESKVVEDPSHGPSTINLPDGSNNPNGSMATPSSNGAAEHEELLKRISEQRKELVERLSKSDAPYSLEDMRLFLGILRDEADVNPEAVQKIGEKIHTFLGNFGIHGEDAKASLTIFMEMIQEYVMGLFSSTKQLSNEERAAMRKTVAAILEQLPKPDINTQANDYDASDN</sequence>
<dbReference type="Gene3D" id="1.10.4170.10">
    <property type="entry name" value="Glycosylphosphatidylinositol-anchored merozoite surface protein"/>
    <property type="match status" value="1"/>
</dbReference>
<dbReference type="InterPro" id="IPR021669">
    <property type="entry name" value="Bd37_core"/>
</dbReference>
<feature type="region of interest" description="Disordered" evidence="1">
    <location>
        <begin position="29"/>
        <end position="91"/>
    </location>
</feature>
<comment type="caution">
    <text evidence="4">The sequence shown here is derived from an EMBL/GenBank/DDBJ whole genome shotgun (WGS) entry which is preliminary data.</text>
</comment>
<evidence type="ECO:0000313" key="4">
    <source>
        <dbReference type="EMBL" id="KAK1932156.1"/>
    </source>
</evidence>